<keyword evidence="2" id="KW-1185">Reference proteome</keyword>
<dbReference type="AlphaFoldDB" id="A0A8J8NB29"/>
<organism evidence="1 2">
    <name type="scientific">Halteria grandinella</name>
    <dbReference type="NCBI Taxonomy" id="5974"/>
    <lineage>
        <taxon>Eukaryota</taxon>
        <taxon>Sar</taxon>
        <taxon>Alveolata</taxon>
        <taxon>Ciliophora</taxon>
        <taxon>Intramacronucleata</taxon>
        <taxon>Spirotrichea</taxon>
        <taxon>Stichotrichia</taxon>
        <taxon>Sporadotrichida</taxon>
        <taxon>Halteriidae</taxon>
        <taxon>Halteria</taxon>
    </lineage>
</organism>
<sequence>MKYVRDNAIGACDMMKNPKSKSVDVVRWRQMMKSDSIDELLKEIIPHCVDQVIFYLLHSIDQELLPLSFTTSSGKCVNLTTEGKSEMAGYCVSGGGLEDDWRARFSKERFNYDEMPPLSFDE</sequence>
<protein>
    <submittedName>
        <fullName evidence="1">Uncharacterized protein</fullName>
    </submittedName>
</protein>
<accession>A0A8J8NB29</accession>
<dbReference type="Proteomes" id="UP000785679">
    <property type="component" value="Unassembled WGS sequence"/>
</dbReference>
<name>A0A8J8NB29_HALGN</name>
<dbReference type="EMBL" id="RRYP01029745">
    <property type="protein sequence ID" value="TNV71589.1"/>
    <property type="molecule type" value="Genomic_DNA"/>
</dbReference>
<evidence type="ECO:0000313" key="1">
    <source>
        <dbReference type="EMBL" id="TNV71589.1"/>
    </source>
</evidence>
<reference evidence="1" key="1">
    <citation type="submission" date="2019-06" db="EMBL/GenBank/DDBJ databases">
        <authorList>
            <person name="Zheng W."/>
        </authorList>
    </citation>
    <scope>NUCLEOTIDE SEQUENCE</scope>
    <source>
        <strain evidence="1">QDHG01</strain>
    </source>
</reference>
<proteinExistence type="predicted"/>
<gene>
    <name evidence="1" type="ORF">FGO68_gene15033</name>
</gene>
<evidence type="ECO:0000313" key="2">
    <source>
        <dbReference type="Proteomes" id="UP000785679"/>
    </source>
</evidence>
<comment type="caution">
    <text evidence="1">The sequence shown here is derived from an EMBL/GenBank/DDBJ whole genome shotgun (WGS) entry which is preliminary data.</text>
</comment>